<dbReference type="PANTHER" id="PTHR11374:SF3">
    <property type="entry name" value="UDP-GLUCOSE 6-DEHYDROGENASE"/>
    <property type="match status" value="1"/>
</dbReference>
<dbReference type="InterPro" id="IPR028356">
    <property type="entry name" value="UDPglc_DH_euk"/>
</dbReference>
<name>A0ABM0MB84_SACKO</name>
<sequence length="133" mass="15099">ESSSIYVCKYLLDEGAQLAIFDPEVSREQIVNELTHPMISEDPERVDRLVTIATNPYEALHHAHALVICTEWDEFKGYDYKRIYDNMMKPAFAFDGRGVLNTESLIEIGFHVEVVGKVVSKTDMIPLTPPAEK</sequence>
<evidence type="ECO:0000256" key="1">
    <source>
        <dbReference type="ARBA" id="ARBA00047473"/>
    </source>
</evidence>
<accession>A0ABM0MB84</accession>
<reference evidence="4" key="1">
    <citation type="submission" date="2025-08" db="UniProtKB">
        <authorList>
            <consortium name="RefSeq"/>
        </authorList>
    </citation>
    <scope>IDENTIFICATION</scope>
    <source>
        <tissue evidence="4">Testes</tissue>
    </source>
</reference>
<evidence type="ECO:0000259" key="2">
    <source>
        <dbReference type="SMART" id="SM00984"/>
    </source>
</evidence>
<evidence type="ECO:0000313" key="3">
    <source>
        <dbReference type="Proteomes" id="UP000694865"/>
    </source>
</evidence>
<dbReference type="RefSeq" id="XP_006817275.1">
    <property type="nucleotide sequence ID" value="XM_006817212.1"/>
</dbReference>
<comment type="catalytic activity">
    <reaction evidence="1">
        <text>UDP-alpha-D-glucose + 2 NAD(+) + H2O = UDP-alpha-D-glucuronate + 2 NADH + 3 H(+)</text>
        <dbReference type="Rhea" id="RHEA:23596"/>
        <dbReference type="ChEBI" id="CHEBI:15377"/>
        <dbReference type="ChEBI" id="CHEBI:15378"/>
        <dbReference type="ChEBI" id="CHEBI:57540"/>
        <dbReference type="ChEBI" id="CHEBI:57945"/>
        <dbReference type="ChEBI" id="CHEBI:58052"/>
        <dbReference type="ChEBI" id="CHEBI:58885"/>
        <dbReference type="EC" id="1.1.1.22"/>
    </reaction>
</comment>
<protein>
    <submittedName>
        <fullName evidence="4">UDP-glucose 6-dehydrogenase-like</fullName>
    </submittedName>
</protein>
<gene>
    <name evidence="4" type="primary">LOC102808179</name>
</gene>
<dbReference type="Pfam" id="PF03720">
    <property type="entry name" value="UDPG_MGDP_dh_C"/>
    <property type="match status" value="1"/>
</dbReference>
<dbReference type="GeneID" id="102808179"/>
<dbReference type="InterPro" id="IPR036220">
    <property type="entry name" value="UDP-Glc/GDP-Man_DH_C_sf"/>
</dbReference>
<proteinExistence type="predicted"/>
<dbReference type="PANTHER" id="PTHR11374">
    <property type="entry name" value="UDP-GLUCOSE DEHYDROGENASE/UDP-MANNAC DEHYDROGENASE"/>
    <property type="match status" value="1"/>
</dbReference>
<dbReference type="Gene3D" id="3.40.50.720">
    <property type="entry name" value="NAD(P)-binding Rossmann-like Domain"/>
    <property type="match status" value="1"/>
</dbReference>
<keyword evidence="3" id="KW-1185">Reference proteome</keyword>
<organism evidence="3 4">
    <name type="scientific">Saccoglossus kowalevskii</name>
    <name type="common">Acorn worm</name>
    <dbReference type="NCBI Taxonomy" id="10224"/>
    <lineage>
        <taxon>Eukaryota</taxon>
        <taxon>Metazoa</taxon>
        <taxon>Hemichordata</taxon>
        <taxon>Enteropneusta</taxon>
        <taxon>Harrimaniidae</taxon>
        <taxon>Saccoglossus</taxon>
    </lineage>
</organism>
<feature type="domain" description="UDP-glucose/GDP-mannose dehydrogenase C-terminal" evidence="2">
    <location>
        <begin position="1"/>
        <end position="102"/>
    </location>
</feature>
<feature type="non-terminal residue" evidence="4">
    <location>
        <position position="1"/>
    </location>
</feature>
<dbReference type="InterPro" id="IPR014027">
    <property type="entry name" value="UDP-Glc/GDP-Man_DH_C"/>
</dbReference>
<dbReference type="SMART" id="SM00984">
    <property type="entry name" value="UDPG_MGDP_dh_C"/>
    <property type="match status" value="1"/>
</dbReference>
<dbReference type="SUPFAM" id="SSF52413">
    <property type="entry name" value="UDP-glucose/GDP-mannose dehydrogenase C-terminal domain"/>
    <property type="match status" value="1"/>
</dbReference>
<evidence type="ECO:0000313" key="4">
    <source>
        <dbReference type="RefSeq" id="XP_006817275.1"/>
    </source>
</evidence>
<dbReference type="Proteomes" id="UP000694865">
    <property type="component" value="Unplaced"/>
</dbReference>